<dbReference type="AlphaFoldDB" id="A8PS62"/>
<dbReference type="GeneID" id="5856731"/>
<keyword evidence="3" id="KW-1185">Reference proteome</keyword>
<evidence type="ECO:0000313" key="2">
    <source>
        <dbReference type="EMBL" id="EDP45211.1"/>
    </source>
</evidence>
<protein>
    <recommendedName>
        <fullName evidence="4">Phosphatidylinositol-specific phospholipase C X domain-containing protein</fullName>
    </recommendedName>
</protein>
<evidence type="ECO:0008006" key="4">
    <source>
        <dbReference type="Google" id="ProtNLM"/>
    </source>
</evidence>
<evidence type="ECO:0000256" key="1">
    <source>
        <dbReference type="SAM" id="SignalP"/>
    </source>
</evidence>
<dbReference type="OMA" id="NIWENDF"/>
<feature type="chain" id="PRO_5002727064" description="Phosphatidylinositol-specific phospholipase C X domain-containing protein" evidence="1">
    <location>
        <begin position="20"/>
        <end position="355"/>
    </location>
</feature>
<name>A8PS62_MALGO</name>
<comment type="caution">
    <text evidence="2">The sequence shown here is derived from an EMBL/GenBank/DDBJ whole genome shotgun (WGS) entry which is preliminary data.</text>
</comment>
<dbReference type="Pfam" id="PF26146">
    <property type="entry name" value="PI-PLC_X"/>
    <property type="match status" value="1"/>
</dbReference>
<dbReference type="InParanoid" id="A8PS62"/>
<keyword evidence="1" id="KW-0732">Signal</keyword>
<dbReference type="GO" id="GO:0008081">
    <property type="term" value="F:phosphoric diester hydrolase activity"/>
    <property type="evidence" value="ECO:0007669"/>
    <property type="project" value="InterPro"/>
</dbReference>
<dbReference type="SUPFAM" id="SSF51695">
    <property type="entry name" value="PLC-like phosphodiesterases"/>
    <property type="match status" value="1"/>
</dbReference>
<dbReference type="InterPro" id="IPR051057">
    <property type="entry name" value="PI-PLC_domain"/>
</dbReference>
<dbReference type="Gene3D" id="3.20.20.190">
    <property type="entry name" value="Phosphatidylinositol (PI) phosphodiesterase"/>
    <property type="match status" value="1"/>
</dbReference>
<evidence type="ECO:0000313" key="3">
    <source>
        <dbReference type="Proteomes" id="UP000008837"/>
    </source>
</evidence>
<gene>
    <name evidence="2" type="ORF">MGL_0200</name>
</gene>
<accession>A8PS62</accession>
<reference evidence="2 3" key="1">
    <citation type="journal article" date="2007" name="Proc. Natl. Acad. Sci. U.S.A.">
        <title>Dandruff-associated Malassezia genomes reveal convergent and divergent virulence traits shared with plant and human fungal pathogens.</title>
        <authorList>
            <person name="Xu J."/>
            <person name="Saunders C.W."/>
            <person name="Hu P."/>
            <person name="Grant R.A."/>
            <person name="Boekhout T."/>
            <person name="Kuramae E.E."/>
            <person name="Kronstad J.W."/>
            <person name="Deangelis Y.M."/>
            <person name="Reeder N.L."/>
            <person name="Johnstone K.R."/>
            <person name="Leland M."/>
            <person name="Fieno A.M."/>
            <person name="Begley W.M."/>
            <person name="Sun Y."/>
            <person name="Lacey M.P."/>
            <person name="Chaudhary T."/>
            <person name="Keough T."/>
            <person name="Chu L."/>
            <person name="Sears R."/>
            <person name="Yuan B."/>
            <person name="Dawson T.L.Jr."/>
        </authorList>
    </citation>
    <scope>NUCLEOTIDE SEQUENCE [LARGE SCALE GENOMIC DNA]</scope>
    <source>
        <strain evidence="3">ATCC MYA-4612 / CBS 7966</strain>
    </source>
</reference>
<dbReference type="RefSeq" id="XP_001732425.1">
    <property type="nucleotide sequence ID" value="XM_001732373.1"/>
</dbReference>
<dbReference type="PANTHER" id="PTHR13593:SF140">
    <property type="entry name" value="PLC-LIKE PHOSPHODIESTERASE"/>
    <property type="match status" value="1"/>
</dbReference>
<proteinExistence type="predicted"/>
<dbReference type="OrthoDB" id="7984201at2759"/>
<dbReference type="Proteomes" id="UP000008837">
    <property type="component" value="Unassembled WGS sequence"/>
</dbReference>
<sequence>MWIQYASWALLLFTVGVSALPDARLVVKRDTKCNGYSEFCNRKYSNITYMGTHDSFAIGKLGSLGSNQAASLTDQMEDGIRLLQVQTHKSDNSDSSNPSGLNLCHTSCTLKNGGTLESYLKKVGKFLNNNKNEVITLVMTNPDKRPVTDFAKAFENANVKDLTYKPNSQKISKKDWPTLQQMINKNQRLVVFLDDKADFDQVNYILPEFRNIWENDFDQTTSKFNCTPSRYVGDTSTMMYMINHFLDKTIFTDKITSPDTNKIDQTNSVKSILGDANNCAKRHDSYPTFVLVDYYSSGNGSVFEAAAQINNVDYKNKPLAASKDESNNNSAAMAFPDANWLGIALVFVSTITWLS</sequence>
<feature type="signal peptide" evidence="1">
    <location>
        <begin position="1"/>
        <end position="19"/>
    </location>
</feature>
<dbReference type="EMBL" id="AAYY01000001">
    <property type="protein sequence ID" value="EDP45211.1"/>
    <property type="molecule type" value="Genomic_DNA"/>
</dbReference>
<dbReference type="InterPro" id="IPR017946">
    <property type="entry name" value="PLC-like_Pdiesterase_TIM-brl"/>
</dbReference>
<dbReference type="VEuPathDB" id="FungiDB:MGL_0200"/>
<organism evidence="2 3">
    <name type="scientific">Malassezia globosa (strain ATCC MYA-4612 / CBS 7966)</name>
    <name type="common">Dandruff-associated fungus</name>
    <dbReference type="NCBI Taxonomy" id="425265"/>
    <lineage>
        <taxon>Eukaryota</taxon>
        <taxon>Fungi</taxon>
        <taxon>Dikarya</taxon>
        <taxon>Basidiomycota</taxon>
        <taxon>Ustilaginomycotina</taxon>
        <taxon>Malasseziomycetes</taxon>
        <taxon>Malasseziales</taxon>
        <taxon>Malasseziaceae</taxon>
        <taxon>Malassezia</taxon>
    </lineage>
</organism>
<dbReference type="GO" id="GO:0006629">
    <property type="term" value="P:lipid metabolic process"/>
    <property type="evidence" value="ECO:0007669"/>
    <property type="project" value="InterPro"/>
</dbReference>
<dbReference type="KEGG" id="mgl:MGL_0200"/>
<dbReference type="STRING" id="425265.A8PS62"/>
<dbReference type="PANTHER" id="PTHR13593">
    <property type="match status" value="1"/>
</dbReference>